<dbReference type="RefSeq" id="WP_311560497.1">
    <property type="nucleotide sequence ID" value="NZ_JAVREJ010000058.1"/>
</dbReference>
<dbReference type="GO" id="GO:0016787">
    <property type="term" value="F:hydrolase activity"/>
    <property type="evidence" value="ECO:0007669"/>
    <property type="project" value="UniProtKB-KW"/>
</dbReference>
<gene>
    <name evidence="1" type="ORF">RM445_31350</name>
</gene>
<evidence type="ECO:0000313" key="2">
    <source>
        <dbReference type="Proteomes" id="UP001183202"/>
    </source>
</evidence>
<dbReference type="SUPFAM" id="SSF52317">
    <property type="entry name" value="Class I glutamine amidotransferase-like"/>
    <property type="match status" value="1"/>
</dbReference>
<dbReference type="PANTHER" id="PTHR43235">
    <property type="entry name" value="GLUTAMINE AMIDOTRANSFERASE PB2B2.05-RELATED"/>
    <property type="match status" value="1"/>
</dbReference>
<dbReference type="PROSITE" id="PS51273">
    <property type="entry name" value="GATASE_TYPE_1"/>
    <property type="match status" value="1"/>
</dbReference>
<dbReference type="CDD" id="cd01745">
    <property type="entry name" value="GATase1_2"/>
    <property type="match status" value="1"/>
</dbReference>
<protein>
    <submittedName>
        <fullName evidence="1">Gamma-glutamyl-gamma-aminobutyrate hydrolase family protein</fullName>
    </submittedName>
</protein>
<accession>A0ABU2NK66</accession>
<sequence length="229" mass="24263">MTAAVERSRYGVWERDAVLLARTYVDIVLAAGGVPVVLPPVVESAHAVDRVDAVLLSGGRDVAPERYAADPHPAAGLPHPDRDASELAVLDRALALGVPVLGVCRGAQLLNVAFGGTLHQHLPDVVGHDGHNPSPGVFNDVDVRLDPASRVGAAVGPHVRVRCHHHQAVDRLAPGLVATGWADDGTVEAVETDGKDPRHLFVVGVQWHPEEDATDIRLVRALVDAVQPR</sequence>
<reference evidence="2" key="1">
    <citation type="submission" date="2023-07" db="EMBL/GenBank/DDBJ databases">
        <title>30 novel species of actinomycetes from the DSMZ collection.</title>
        <authorList>
            <person name="Nouioui I."/>
        </authorList>
    </citation>
    <scope>NUCLEOTIDE SEQUENCE [LARGE SCALE GENOMIC DNA]</scope>
    <source>
        <strain evidence="2">DSM 45834</strain>
    </source>
</reference>
<dbReference type="EMBL" id="JAVREJ010000058">
    <property type="protein sequence ID" value="MDT0353982.1"/>
    <property type="molecule type" value="Genomic_DNA"/>
</dbReference>
<dbReference type="InterPro" id="IPR029062">
    <property type="entry name" value="Class_I_gatase-like"/>
</dbReference>
<dbReference type="PANTHER" id="PTHR43235:SF1">
    <property type="entry name" value="GLUTAMINE AMIDOTRANSFERASE PB2B2.05-RELATED"/>
    <property type="match status" value="1"/>
</dbReference>
<dbReference type="InterPro" id="IPR044668">
    <property type="entry name" value="PuuD-like"/>
</dbReference>
<dbReference type="Pfam" id="PF07722">
    <property type="entry name" value="Peptidase_C26"/>
    <property type="match status" value="1"/>
</dbReference>
<dbReference type="Proteomes" id="UP001183202">
    <property type="component" value="Unassembled WGS sequence"/>
</dbReference>
<keyword evidence="2" id="KW-1185">Reference proteome</keyword>
<keyword evidence="1" id="KW-0378">Hydrolase</keyword>
<comment type="caution">
    <text evidence="1">The sequence shown here is derived from an EMBL/GenBank/DDBJ whole genome shotgun (WGS) entry which is preliminary data.</text>
</comment>
<dbReference type="Gene3D" id="3.40.50.880">
    <property type="match status" value="1"/>
</dbReference>
<proteinExistence type="predicted"/>
<organism evidence="1 2">
    <name type="scientific">Pseudonocardia charpentierae</name>
    <dbReference type="NCBI Taxonomy" id="3075545"/>
    <lineage>
        <taxon>Bacteria</taxon>
        <taxon>Bacillati</taxon>
        <taxon>Actinomycetota</taxon>
        <taxon>Actinomycetes</taxon>
        <taxon>Pseudonocardiales</taxon>
        <taxon>Pseudonocardiaceae</taxon>
        <taxon>Pseudonocardia</taxon>
    </lineage>
</organism>
<dbReference type="InterPro" id="IPR011697">
    <property type="entry name" value="Peptidase_C26"/>
</dbReference>
<name>A0ABU2NK66_9PSEU</name>
<evidence type="ECO:0000313" key="1">
    <source>
        <dbReference type="EMBL" id="MDT0353982.1"/>
    </source>
</evidence>